<proteinExistence type="predicted"/>
<dbReference type="AlphaFoldDB" id="A0A1F6GE53"/>
<accession>A0A1F6GE53</accession>
<dbReference type="Proteomes" id="UP000178449">
    <property type="component" value="Unassembled WGS sequence"/>
</dbReference>
<organism evidence="1 2">
    <name type="scientific">Candidatus Lambdaproteobacteria bacterium RIFOXYD2_FULL_50_16</name>
    <dbReference type="NCBI Taxonomy" id="1817772"/>
    <lineage>
        <taxon>Bacteria</taxon>
        <taxon>Pseudomonadati</taxon>
        <taxon>Pseudomonadota</taxon>
        <taxon>Candidatus Lambdaproteobacteria</taxon>
    </lineage>
</organism>
<evidence type="ECO:0000313" key="1">
    <source>
        <dbReference type="EMBL" id="OGG96370.1"/>
    </source>
</evidence>
<gene>
    <name evidence="1" type="ORF">A2527_02070</name>
</gene>
<name>A0A1F6GE53_9PROT</name>
<reference evidence="1 2" key="1">
    <citation type="journal article" date="2016" name="Nat. Commun.">
        <title>Thousands of microbial genomes shed light on interconnected biogeochemical processes in an aquifer system.</title>
        <authorList>
            <person name="Anantharaman K."/>
            <person name="Brown C.T."/>
            <person name="Hug L.A."/>
            <person name="Sharon I."/>
            <person name="Castelle C.J."/>
            <person name="Probst A.J."/>
            <person name="Thomas B.C."/>
            <person name="Singh A."/>
            <person name="Wilkins M.J."/>
            <person name="Karaoz U."/>
            <person name="Brodie E.L."/>
            <person name="Williams K.H."/>
            <person name="Hubbard S.S."/>
            <person name="Banfield J.F."/>
        </authorList>
    </citation>
    <scope>NUCLEOTIDE SEQUENCE [LARGE SCALE GENOMIC DNA]</scope>
</reference>
<sequence>MYVISAHHRQLAQQIGVNPVPRCRLAGPRLGRHRDQAHLAHQALDPFAVDLKTLQAQTATHLSTAKKRAGRIELVDQAHQDLVCLTLPTSRPQIQTGAAQSQQLALPLHADLAMRPLDQGPLFLDAQCK</sequence>
<comment type="caution">
    <text evidence="1">The sequence shown here is derived from an EMBL/GenBank/DDBJ whole genome shotgun (WGS) entry which is preliminary data.</text>
</comment>
<protein>
    <submittedName>
        <fullName evidence="1">Uncharacterized protein</fullName>
    </submittedName>
</protein>
<dbReference type="EMBL" id="MFNE01000014">
    <property type="protein sequence ID" value="OGG96370.1"/>
    <property type="molecule type" value="Genomic_DNA"/>
</dbReference>
<evidence type="ECO:0000313" key="2">
    <source>
        <dbReference type="Proteomes" id="UP000178449"/>
    </source>
</evidence>